<name>A0A0A9D2L9_ARUDO</name>
<evidence type="ECO:0000313" key="1">
    <source>
        <dbReference type="EMBL" id="JAD82031.1"/>
    </source>
</evidence>
<sequence length="19" mass="2243">MCEVLHFAAVKRPCSRMYT</sequence>
<proteinExistence type="predicted"/>
<dbReference type="EMBL" id="GBRH01215864">
    <property type="protein sequence ID" value="JAD82031.1"/>
    <property type="molecule type" value="Transcribed_RNA"/>
</dbReference>
<protein>
    <submittedName>
        <fullName evidence="1">Uncharacterized protein</fullName>
    </submittedName>
</protein>
<reference evidence="1" key="2">
    <citation type="journal article" date="2015" name="Data Brief">
        <title>Shoot transcriptome of the giant reed, Arundo donax.</title>
        <authorList>
            <person name="Barrero R.A."/>
            <person name="Guerrero F.D."/>
            <person name="Moolhuijzen P."/>
            <person name="Goolsby J.A."/>
            <person name="Tidwell J."/>
            <person name="Bellgard S.E."/>
            <person name="Bellgard M.I."/>
        </authorList>
    </citation>
    <scope>NUCLEOTIDE SEQUENCE</scope>
    <source>
        <tissue evidence="1">Shoot tissue taken approximately 20 cm above the soil surface</tissue>
    </source>
</reference>
<organism evidence="1">
    <name type="scientific">Arundo donax</name>
    <name type="common">Giant reed</name>
    <name type="synonym">Donax arundinaceus</name>
    <dbReference type="NCBI Taxonomy" id="35708"/>
    <lineage>
        <taxon>Eukaryota</taxon>
        <taxon>Viridiplantae</taxon>
        <taxon>Streptophyta</taxon>
        <taxon>Embryophyta</taxon>
        <taxon>Tracheophyta</taxon>
        <taxon>Spermatophyta</taxon>
        <taxon>Magnoliopsida</taxon>
        <taxon>Liliopsida</taxon>
        <taxon>Poales</taxon>
        <taxon>Poaceae</taxon>
        <taxon>PACMAD clade</taxon>
        <taxon>Arundinoideae</taxon>
        <taxon>Arundineae</taxon>
        <taxon>Arundo</taxon>
    </lineage>
</organism>
<accession>A0A0A9D2L9</accession>
<reference evidence="1" key="1">
    <citation type="submission" date="2014-09" db="EMBL/GenBank/DDBJ databases">
        <authorList>
            <person name="Magalhaes I.L.F."/>
            <person name="Oliveira U."/>
            <person name="Santos F.R."/>
            <person name="Vidigal T.H.D.A."/>
            <person name="Brescovit A.D."/>
            <person name="Santos A.J."/>
        </authorList>
    </citation>
    <scope>NUCLEOTIDE SEQUENCE</scope>
    <source>
        <tissue evidence="1">Shoot tissue taken approximately 20 cm above the soil surface</tissue>
    </source>
</reference>
<dbReference type="AlphaFoldDB" id="A0A0A9D2L9"/>